<name>A0ABR3Y7A2_9PEZI</name>
<dbReference type="Gene3D" id="3.30.1540.10">
    <property type="entry name" value="formyl-coa transferase, domain 3"/>
    <property type="match status" value="1"/>
</dbReference>
<comment type="similarity">
    <text evidence="1">Belongs to the CoA-transferase III family.</text>
</comment>
<dbReference type="Pfam" id="PF02515">
    <property type="entry name" value="CoA_transf_3"/>
    <property type="match status" value="1"/>
</dbReference>
<dbReference type="InterPro" id="IPR044855">
    <property type="entry name" value="CoA-Trfase_III_dom3_sf"/>
</dbReference>
<feature type="region of interest" description="Disordered" evidence="2">
    <location>
        <begin position="372"/>
        <end position="392"/>
    </location>
</feature>
<feature type="region of interest" description="Disordered" evidence="2">
    <location>
        <begin position="333"/>
        <end position="356"/>
    </location>
</feature>
<keyword evidence="4" id="KW-1185">Reference proteome</keyword>
<feature type="region of interest" description="Disordered" evidence="2">
    <location>
        <begin position="152"/>
        <end position="173"/>
    </location>
</feature>
<dbReference type="EMBL" id="JAZHXJ010000003">
    <property type="protein sequence ID" value="KAL1884183.1"/>
    <property type="molecule type" value="Genomic_DNA"/>
</dbReference>
<evidence type="ECO:0000313" key="3">
    <source>
        <dbReference type="EMBL" id="KAL1884183.1"/>
    </source>
</evidence>
<accession>A0ABR3Y7A2</accession>
<feature type="compositionally biased region" description="Gly residues" evidence="2">
    <location>
        <begin position="381"/>
        <end position="390"/>
    </location>
</feature>
<evidence type="ECO:0000256" key="1">
    <source>
        <dbReference type="ARBA" id="ARBA00008383"/>
    </source>
</evidence>
<protein>
    <recommendedName>
        <fullName evidence="5">Crotonobetainyl-CoA:carnitine CoA-transferase CaiB</fullName>
    </recommendedName>
</protein>
<gene>
    <name evidence="3" type="ORF">VTK73DRAFT_5319</name>
</gene>
<sequence length="432" mass="46576">MVGPPPLTGLKVVEFAGLAPGPYAGLLLSDAGASVLRVDRPALMKDTPAVPTEDLLARRKASIVVDLKNPNGVALVRALACRADVLIDPFRPGVLERLGLGPEVLLAENPGLVYARITGFRRDSRFRDMAGHDINYLAVAGVLALLGREGDGEKGNGEAGSSSGPRTRPTPPWNMLADFAGGGATLVLGILMALLWRVRTGRGQVVEANMTDGASHLATYPRVALKTPLGDRPRGQNLLDGGCPFYDTYETADGRYVAVGALEAPFFAELVRLLGLQGEGWESRRHDRTVWPALRRRLSSVFSSRTRDEWEIVFAGSDACCTPVYDYAELEAEATSSDKEQGQRKQQGPFRKEGDQRPIITLRETPCLAVRQDASDVSHGQGSGVEGGGYKPSVLAPGEGGEDILKSWMAWTKGWHYELQDVGLVLLNKPKL</sequence>
<dbReference type="SUPFAM" id="SSF89796">
    <property type="entry name" value="CoA-transferase family III (CaiB/BaiF)"/>
    <property type="match status" value="1"/>
</dbReference>
<dbReference type="Gene3D" id="3.40.50.10540">
    <property type="entry name" value="Crotonobetainyl-coa:carnitine coa-transferase, domain 1"/>
    <property type="match status" value="1"/>
</dbReference>
<evidence type="ECO:0008006" key="5">
    <source>
        <dbReference type="Google" id="ProtNLM"/>
    </source>
</evidence>
<dbReference type="InterPro" id="IPR003673">
    <property type="entry name" value="CoA-Trfase_fam_III"/>
</dbReference>
<dbReference type="Proteomes" id="UP001586593">
    <property type="component" value="Unassembled WGS sequence"/>
</dbReference>
<dbReference type="PANTHER" id="PTHR48228">
    <property type="entry name" value="SUCCINYL-COA--D-CITRAMALATE COA-TRANSFERASE"/>
    <property type="match status" value="1"/>
</dbReference>
<evidence type="ECO:0000256" key="2">
    <source>
        <dbReference type="SAM" id="MobiDB-lite"/>
    </source>
</evidence>
<proteinExistence type="inferred from homology"/>
<reference evidence="3 4" key="1">
    <citation type="journal article" date="2024" name="Commun. Biol.">
        <title>Comparative genomic analysis of thermophilic fungi reveals convergent evolutionary adaptations and gene losses.</title>
        <authorList>
            <person name="Steindorff A.S."/>
            <person name="Aguilar-Pontes M.V."/>
            <person name="Robinson A.J."/>
            <person name="Andreopoulos B."/>
            <person name="LaButti K."/>
            <person name="Kuo A."/>
            <person name="Mondo S."/>
            <person name="Riley R."/>
            <person name="Otillar R."/>
            <person name="Haridas S."/>
            <person name="Lipzen A."/>
            <person name="Grimwood J."/>
            <person name="Schmutz J."/>
            <person name="Clum A."/>
            <person name="Reid I.D."/>
            <person name="Moisan M.C."/>
            <person name="Butler G."/>
            <person name="Nguyen T.T.M."/>
            <person name="Dewar K."/>
            <person name="Conant G."/>
            <person name="Drula E."/>
            <person name="Henrissat B."/>
            <person name="Hansel C."/>
            <person name="Singer S."/>
            <person name="Hutchinson M.I."/>
            <person name="de Vries R.P."/>
            <person name="Natvig D.O."/>
            <person name="Powell A.J."/>
            <person name="Tsang A."/>
            <person name="Grigoriev I.V."/>
        </authorList>
    </citation>
    <scope>NUCLEOTIDE SEQUENCE [LARGE SCALE GENOMIC DNA]</scope>
    <source>
        <strain evidence="3 4">ATCC 24622</strain>
    </source>
</reference>
<dbReference type="InterPro" id="IPR050509">
    <property type="entry name" value="CoA-transferase_III"/>
</dbReference>
<evidence type="ECO:0000313" key="4">
    <source>
        <dbReference type="Proteomes" id="UP001586593"/>
    </source>
</evidence>
<organism evidence="3 4">
    <name type="scientific">Phialemonium thermophilum</name>
    <dbReference type="NCBI Taxonomy" id="223376"/>
    <lineage>
        <taxon>Eukaryota</taxon>
        <taxon>Fungi</taxon>
        <taxon>Dikarya</taxon>
        <taxon>Ascomycota</taxon>
        <taxon>Pezizomycotina</taxon>
        <taxon>Sordariomycetes</taxon>
        <taxon>Sordariomycetidae</taxon>
        <taxon>Cephalothecales</taxon>
        <taxon>Cephalothecaceae</taxon>
        <taxon>Phialemonium</taxon>
    </lineage>
</organism>
<dbReference type="InterPro" id="IPR023606">
    <property type="entry name" value="CoA-Trfase_III_dom_1_sf"/>
</dbReference>
<comment type="caution">
    <text evidence="3">The sequence shown here is derived from an EMBL/GenBank/DDBJ whole genome shotgun (WGS) entry which is preliminary data.</text>
</comment>
<dbReference type="PANTHER" id="PTHR48228:SF5">
    <property type="entry name" value="ALPHA-METHYLACYL-COA RACEMASE"/>
    <property type="match status" value="1"/>
</dbReference>